<keyword evidence="6" id="KW-1185">Reference proteome</keyword>
<keyword evidence="2" id="KW-0238">DNA-binding</keyword>
<dbReference type="InterPro" id="IPR010499">
    <property type="entry name" value="AraC_E-bd"/>
</dbReference>
<dbReference type="AlphaFoldDB" id="A0AA95EX90"/>
<dbReference type="Gene3D" id="3.20.80.10">
    <property type="entry name" value="Regulatory factor, effector binding domain"/>
    <property type="match status" value="1"/>
</dbReference>
<evidence type="ECO:0000256" key="1">
    <source>
        <dbReference type="ARBA" id="ARBA00023015"/>
    </source>
</evidence>
<dbReference type="InterPro" id="IPR011256">
    <property type="entry name" value="Reg_factor_effector_dom_sf"/>
</dbReference>
<dbReference type="PRINTS" id="PR00032">
    <property type="entry name" value="HTHARAC"/>
</dbReference>
<keyword evidence="1" id="KW-0805">Transcription regulation</keyword>
<dbReference type="PROSITE" id="PS00041">
    <property type="entry name" value="HTH_ARAC_FAMILY_1"/>
    <property type="match status" value="1"/>
</dbReference>
<dbReference type="SMART" id="SM00871">
    <property type="entry name" value="AraC_E_bind"/>
    <property type="match status" value="1"/>
</dbReference>
<sequence length="286" mass="32449">MEWLKQMQSALDLIENSMEERIGIEEIARAATSSPFHFQRMFHMVTGMTVGEYMRKRRLTLAAQELVMSSTKVLDVALKYGYDSPESFAKAFRKIHGIAPSQARMVGVNLKAFPRITFQLTLKGDQDMNYQIVEKEAFIVAGKAIQTTCEDGQNLRDITRFWEESHRNGLVNRLCSVISDRNVLGVITGMELGDETFTYLIAGRTETTDIPDEFVLMTIPAANWAIFTSVGPMPGAIQRLFNRIYQEWFPATGYEHAGTPELEVYPPGDTTAEDYRCEVWIPIVKK</sequence>
<evidence type="ECO:0000259" key="4">
    <source>
        <dbReference type="PROSITE" id="PS01124"/>
    </source>
</evidence>
<organism evidence="5 6">
    <name type="scientific">Candidatus Cohnella colombiensis</name>
    <dbReference type="NCBI Taxonomy" id="3121368"/>
    <lineage>
        <taxon>Bacteria</taxon>
        <taxon>Bacillati</taxon>
        <taxon>Bacillota</taxon>
        <taxon>Bacilli</taxon>
        <taxon>Bacillales</taxon>
        <taxon>Paenibacillaceae</taxon>
        <taxon>Cohnella</taxon>
    </lineage>
</organism>
<protein>
    <submittedName>
        <fullName evidence="5">Effector binding domain-containing protein</fullName>
    </submittedName>
</protein>
<dbReference type="InterPro" id="IPR029441">
    <property type="entry name" value="Cass2"/>
</dbReference>
<dbReference type="Proteomes" id="UP001178662">
    <property type="component" value="Chromosome"/>
</dbReference>
<dbReference type="SMART" id="SM00342">
    <property type="entry name" value="HTH_ARAC"/>
    <property type="match status" value="1"/>
</dbReference>
<dbReference type="EMBL" id="CP119317">
    <property type="protein sequence ID" value="WEK54452.1"/>
    <property type="molecule type" value="Genomic_DNA"/>
</dbReference>
<dbReference type="SUPFAM" id="SSF55136">
    <property type="entry name" value="Probable bacterial effector-binding domain"/>
    <property type="match status" value="1"/>
</dbReference>
<feature type="domain" description="HTH araC/xylS-type" evidence="4">
    <location>
        <begin position="8"/>
        <end position="106"/>
    </location>
</feature>
<reference evidence="5" key="1">
    <citation type="submission" date="2023-03" db="EMBL/GenBank/DDBJ databases">
        <title>Andean soil-derived lignocellulolytic bacterial consortium as a source of novel taxa and putative plastic-active enzymes.</title>
        <authorList>
            <person name="Diaz-Garcia L."/>
            <person name="Chuvochina M."/>
            <person name="Feuerriegel G."/>
            <person name="Bunk B."/>
            <person name="Sproer C."/>
            <person name="Streit W.R."/>
            <person name="Rodriguez L.M."/>
            <person name="Overmann J."/>
            <person name="Jimenez D.J."/>
        </authorList>
    </citation>
    <scope>NUCLEOTIDE SEQUENCE</scope>
    <source>
        <strain evidence="5">MAG 2441</strain>
    </source>
</reference>
<dbReference type="PANTHER" id="PTHR47504:SF5">
    <property type="entry name" value="RIGHT ORIGIN-BINDING PROTEIN"/>
    <property type="match status" value="1"/>
</dbReference>
<dbReference type="PROSITE" id="PS01124">
    <property type="entry name" value="HTH_ARAC_FAMILY_2"/>
    <property type="match status" value="1"/>
</dbReference>
<evidence type="ECO:0000313" key="5">
    <source>
        <dbReference type="EMBL" id="WEK54452.1"/>
    </source>
</evidence>
<dbReference type="Gene3D" id="1.10.10.60">
    <property type="entry name" value="Homeodomain-like"/>
    <property type="match status" value="2"/>
</dbReference>
<dbReference type="GO" id="GO:0043565">
    <property type="term" value="F:sequence-specific DNA binding"/>
    <property type="evidence" value="ECO:0007669"/>
    <property type="project" value="InterPro"/>
</dbReference>
<dbReference type="PANTHER" id="PTHR47504">
    <property type="entry name" value="RIGHT ORIGIN-BINDING PROTEIN"/>
    <property type="match status" value="1"/>
</dbReference>
<keyword evidence="3" id="KW-0804">Transcription</keyword>
<accession>A0AA95EX90</accession>
<dbReference type="SUPFAM" id="SSF46689">
    <property type="entry name" value="Homeodomain-like"/>
    <property type="match status" value="2"/>
</dbReference>
<dbReference type="InterPro" id="IPR020449">
    <property type="entry name" value="Tscrpt_reg_AraC-type_HTH"/>
</dbReference>
<dbReference type="GO" id="GO:0003700">
    <property type="term" value="F:DNA-binding transcription factor activity"/>
    <property type="evidence" value="ECO:0007669"/>
    <property type="project" value="InterPro"/>
</dbReference>
<evidence type="ECO:0000256" key="2">
    <source>
        <dbReference type="ARBA" id="ARBA00023125"/>
    </source>
</evidence>
<name>A0AA95EX90_9BACL</name>
<proteinExistence type="predicted"/>
<dbReference type="InterPro" id="IPR018062">
    <property type="entry name" value="HTH_AraC-typ_CS"/>
</dbReference>
<gene>
    <name evidence="5" type="ORF">P0Y55_18270</name>
</gene>
<dbReference type="InterPro" id="IPR009057">
    <property type="entry name" value="Homeodomain-like_sf"/>
</dbReference>
<dbReference type="Pfam" id="PF12833">
    <property type="entry name" value="HTH_18"/>
    <property type="match status" value="1"/>
</dbReference>
<dbReference type="InterPro" id="IPR018060">
    <property type="entry name" value="HTH_AraC"/>
</dbReference>
<dbReference type="InterPro" id="IPR050959">
    <property type="entry name" value="MarA-like"/>
</dbReference>
<dbReference type="Pfam" id="PF14526">
    <property type="entry name" value="Cass2"/>
    <property type="match status" value="1"/>
</dbReference>
<evidence type="ECO:0000313" key="6">
    <source>
        <dbReference type="Proteomes" id="UP001178662"/>
    </source>
</evidence>
<evidence type="ECO:0000256" key="3">
    <source>
        <dbReference type="ARBA" id="ARBA00023163"/>
    </source>
</evidence>